<feature type="compositionally biased region" description="Low complexity" evidence="1">
    <location>
        <begin position="769"/>
        <end position="782"/>
    </location>
</feature>
<dbReference type="Gene3D" id="3.10.20.320">
    <property type="entry name" value="Putative peptidoglycan bound protein (lpxtg motif)"/>
    <property type="match status" value="1"/>
</dbReference>
<keyword evidence="4" id="KW-1185">Reference proteome</keyword>
<dbReference type="OrthoDB" id="2242493at2"/>
<proteinExistence type="predicted"/>
<sequence>MGTNLTKTNTKKRHRTKLLVGLLVSTSILGGGQYPSMLGSRSFALKAHVFADTTNQQLIAGQTTDTGNHTYGLADIETGDSWITAGTATAPVAGQNFSTTLVSNTKSSAGLALFKGALDMTKVANFQGTFSITVNGSFGYTANALDGGDSLGFILTPDSTDQISANLPNSTNENLGVGGLPSSVFLGRDLYDNTDVDQTIANSGSGTSGATAGQNVVCIRTTDTTGTLSKTYQATTAPDPGVMKSSNNTITETMAFSWQPNTDSNGNTVTNSDGTVTGTLTYVLTPQTGTNAGKSVTVTSVATLSASLSLGVVGATGNNYGTMTFANDGSSFTAYKGTNPVTVNYINKNTNETIASSSTIMANVGDSIDVTAPDAVSTNTSADDYTYTYNAPTIAGFDYSSADPAITVANNDSATNSINVYYTPTAVNTVKDVTVNQDDQGNILTDTTGYVQLSSSTSADTVVTDDNGDSTTTNTTTVIWHKPVDTVVNQDDQGNNLVDTTGYVKLSTTTSTPAANGDTTTTNIWHLPVNQTVNVVNNVDESGKPIVDTSTGYTLVQAGTPVITTQTATNGDTTTTSTVTNIWHQVAENTISTTVNLDEQGNTITDLTGYVSSTQTKPSVTTTSTADNGDITTTITSYLIWHKVVTTTVNQVDNVDEQGNPLSDTTGYHLISSQTSAPTTTTATNGDITITNTTTNVYHKIIVTTTNVTANIDESGATLKDTTGYIKSSQTKPSTTSTVIADNGDETTTITSYTIWEKSPTTEATPPNSASDSTSDVPSSPAQSQTVATPAANNVSQEPLVSIPPVEQADQKPVVKNKPLQAPTKKTKVDTVPKSTTKVASSTSTSAKQTSANKTKPTMTATQKMIQVAKVETAGAGGAIAGMAISAGLFTLAQRFIPAGFIFFLLGKRRKKKKNEEE</sequence>
<dbReference type="Gene3D" id="2.60.120.200">
    <property type="match status" value="1"/>
</dbReference>
<dbReference type="AlphaFoldDB" id="A0A514Z604"/>
<feature type="compositionally biased region" description="Polar residues" evidence="1">
    <location>
        <begin position="753"/>
        <end position="768"/>
    </location>
</feature>
<feature type="region of interest" description="Disordered" evidence="1">
    <location>
        <begin position="753"/>
        <end position="858"/>
    </location>
</feature>
<evidence type="ECO:0000256" key="1">
    <source>
        <dbReference type="SAM" id="MobiDB-lite"/>
    </source>
</evidence>
<keyword evidence="2" id="KW-0812">Transmembrane</keyword>
<keyword evidence="2" id="KW-0472">Membrane</keyword>
<name>A0A514Z604_9LACT</name>
<feature type="transmembrane region" description="Helical" evidence="2">
    <location>
        <begin position="880"/>
        <end position="906"/>
    </location>
</feature>
<dbReference type="KEGG" id="lack:FLP15_00895"/>
<evidence type="ECO:0000256" key="2">
    <source>
        <dbReference type="SAM" id="Phobius"/>
    </source>
</evidence>
<organism evidence="3 4">
    <name type="scientific">Lactococcus protaetiae</name>
    <dbReference type="NCBI Taxonomy" id="2592653"/>
    <lineage>
        <taxon>Bacteria</taxon>
        <taxon>Bacillati</taxon>
        <taxon>Bacillota</taxon>
        <taxon>Bacilli</taxon>
        <taxon>Lactobacillales</taxon>
        <taxon>Streptococcaceae</taxon>
        <taxon>Lactococcus</taxon>
    </lineage>
</organism>
<gene>
    <name evidence="3" type="ORF">FLP15_00895</name>
</gene>
<reference evidence="3 4" key="1">
    <citation type="submission" date="2019-07" db="EMBL/GenBank/DDBJ databases">
        <title>Genome sequencing of KACC 19320.</title>
        <authorList>
            <person name="Heo J."/>
            <person name="Kim S.-J."/>
            <person name="Kim J.-S."/>
            <person name="Hong S.-B."/>
            <person name="Kwon S.-W."/>
        </authorList>
    </citation>
    <scope>NUCLEOTIDE SEQUENCE [LARGE SCALE GENOMIC DNA]</scope>
    <source>
        <strain evidence="3 4">KACC 19320</strain>
    </source>
</reference>
<evidence type="ECO:0008006" key="5">
    <source>
        <dbReference type="Google" id="ProtNLM"/>
    </source>
</evidence>
<protein>
    <recommendedName>
        <fullName evidence="5">MucBP domain-containing protein</fullName>
    </recommendedName>
</protein>
<evidence type="ECO:0000313" key="4">
    <source>
        <dbReference type="Proteomes" id="UP000315128"/>
    </source>
</evidence>
<dbReference type="Proteomes" id="UP000315128">
    <property type="component" value="Chromosome"/>
</dbReference>
<feature type="compositionally biased region" description="Polar residues" evidence="1">
    <location>
        <begin position="783"/>
        <end position="799"/>
    </location>
</feature>
<feature type="compositionally biased region" description="Low complexity" evidence="1">
    <location>
        <begin position="830"/>
        <end position="856"/>
    </location>
</feature>
<evidence type="ECO:0000313" key="3">
    <source>
        <dbReference type="EMBL" id="QDK69993.1"/>
    </source>
</evidence>
<dbReference type="RefSeq" id="WP_142765654.1">
    <property type="nucleotide sequence ID" value="NZ_CP041356.1"/>
</dbReference>
<keyword evidence="2" id="KW-1133">Transmembrane helix</keyword>
<dbReference type="EMBL" id="CP041356">
    <property type="protein sequence ID" value="QDK69993.1"/>
    <property type="molecule type" value="Genomic_DNA"/>
</dbReference>
<accession>A0A514Z604</accession>